<dbReference type="Proteomes" id="UP000190367">
    <property type="component" value="Unassembled WGS sequence"/>
</dbReference>
<dbReference type="EMBL" id="FUWZ01000002">
    <property type="protein sequence ID" value="SJZ95910.1"/>
    <property type="molecule type" value="Genomic_DNA"/>
</dbReference>
<dbReference type="AlphaFoldDB" id="A0A1T4PWG8"/>
<name>A0A1T4PWG8_9BACT</name>
<dbReference type="STRING" id="634771.SAMN04488128_10236"/>
<dbReference type="OrthoDB" id="6624755at2"/>
<accession>A0A1T4PWG8</accession>
<gene>
    <name evidence="1" type="ORF">SAMN04488128_10236</name>
</gene>
<organism evidence="1 2">
    <name type="scientific">Chitinophaga eiseniae</name>
    <dbReference type="NCBI Taxonomy" id="634771"/>
    <lineage>
        <taxon>Bacteria</taxon>
        <taxon>Pseudomonadati</taxon>
        <taxon>Bacteroidota</taxon>
        <taxon>Chitinophagia</taxon>
        <taxon>Chitinophagales</taxon>
        <taxon>Chitinophagaceae</taxon>
        <taxon>Chitinophaga</taxon>
    </lineage>
</organism>
<sequence>MITPNDPPHHYLRFKSDQLYRRYVQENGSTKPSLTKPQEQYWVSDKSHGSYGALLFHPDWKAKRKEILQRDQYRCIHCRSDKDLQVHHRQYHFIAAKQRFRLPWEYPGHLLITLCESCHSKGHHKYKVPTIIIK</sequence>
<dbReference type="RefSeq" id="WP_078668637.1">
    <property type="nucleotide sequence ID" value="NZ_FUWZ01000002.1"/>
</dbReference>
<reference evidence="2" key="1">
    <citation type="submission" date="2017-02" db="EMBL/GenBank/DDBJ databases">
        <authorList>
            <person name="Varghese N."/>
            <person name="Submissions S."/>
        </authorList>
    </citation>
    <scope>NUCLEOTIDE SEQUENCE [LARGE SCALE GENOMIC DNA]</scope>
    <source>
        <strain evidence="2">DSM 22224</strain>
    </source>
</reference>
<evidence type="ECO:0000313" key="2">
    <source>
        <dbReference type="Proteomes" id="UP000190367"/>
    </source>
</evidence>
<evidence type="ECO:0008006" key="3">
    <source>
        <dbReference type="Google" id="ProtNLM"/>
    </source>
</evidence>
<proteinExistence type="predicted"/>
<keyword evidence="2" id="KW-1185">Reference proteome</keyword>
<evidence type="ECO:0000313" key="1">
    <source>
        <dbReference type="EMBL" id="SJZ95910.1"/>
    </source>
</evidence>
<protein>
    <recommendedName>
        <fullName evidence="3">HNH endonuclease</fullName>
    </recommendedName>
</protein>